<keyword evidence="1" id="KW-0472">Membrane</keyword>
<name>A0A1N7JWM5_9RHOB</name>
<keyword evidence="3" id="KW-1185">Reference proteome</keyword>
<dbReference type="Proteomes" id="UP000186684">
    <property type="component" value="Unassembled WGS sequence"/>
</dbReference>
<sequence length="113" mass="11772">MTPQLAIAFVLSFAVGPVLFLLLIQPDPTKPLLAALAIGALGAAIVGLRLSDTAPLTGLAAIWLGWIGAVAFIAHTARRLTNRPKTDRATRVAGCLATTIPWFGLATAQMLSI</sequence>
<dbReference type="OrthoDB" id="7868004at2"/>
<evidence type="ECO:0000256" key="1">
    <source>
        <dbReference type="SAM" id="Phobius"/>
    </source>
</evidence>
<keyword evidence="1" id="KW-1133">Transmembrane helix</keyword>
<reference evidence="3" key="1">
    <citation type="submission" date="2017-01" db="EMBL/GenBank/DDBJ databases">
        <authorList>
            <person name="Varghese N."/>
            <person name="Submissions S."/>
        </authorList>
    </citation>
    <scope>NUCLEOTIDE SEQUENCE [LARGE SCALE GENOMIC DNA]</scope>
    <source>
        <strain evidence="3">DSM 29430</strain>
    </source>
</reference>
<dbReference type="RefSeq" id="WP_076444254.1">
    <property type="nucleotide sequence ID" value="NZ_FTOQ01000001.1"/>
</dbReference>
<evidence type="ECO:0000313" key="2">
    <source>
        <dbReference type="EMBL" id="SIS53755.1"/>
    </source>
</evidence>
<feature type="transmembrane region" description="Helical" evidence="1">
    <location>
        <begin position="6"/>
        <end position="24"/>
    </location>
</feature>
<dbReference type="EMBL" id="FTOQ01000001">
    <property type="protein sequence ID" value="SIS53755.1"/>
    <property type="molecule type" value="Genomic_DNA"/>
</dbReference>
<proteinExistence type="predicted"/>
<evidence type="ECO:0000313" key="3">
    <source>
        <dbReference type="Proteomes" id="UP000186684"/>
    </source>
</evidence>
<dbReference type="STRING" id="633194.SAMN05421759_101284"/>
<accession>A0A1N7JWM5</accession>
<feature type="transmembrane region" description="Helical" evidence="1">
    <location>
        <begin position="56"/>
        <end position="77"/>
    </location>
</feature>
<gene>
    <name evidence="2" type="ORF">SAMN05421759_101284</name>
</gene>
<dbReference type="AlphaFoldDB" id="A0A1N7JWM5"/>
<organism evidence="2 3">
    <name type="scientific">Roseivivax lentus</name>
    <dbReference type="NCBI Taxonomy" id="633194"/>
    <lineage>
        <taxon>Bacteria</taxon>
        <taxon>Pseudomonadati</taxon>
        <taxon>Pseudomonadota</taxon>
        <taxon>Alphaproteobacteria</taxon>
        <taxon>Rhodobacterales</taxon>
        <taxon>Roseobacteraceae</taxon>
        <taxon>Roseivivax</taxon>
    </lineage>
</organism>
<feature type="transmembrane region" description="Helical" evidence="1">
    <location>
        <begin position="31"/>
        <end position="50"/>
    </location>
</feature>
<feature type="transmembrane region" description="Helical" evidence="1">
    <location>
        <begin position="89"/>
        <end position="111"/>
    </location>
</feature>
<protein>
    <submittedName>
        <fullName evidence="2">Uncharacterized protein</fullName>
    </submittedName>
</protein>
<keyword evidence="1" id="KW-0812">Transmembrane</keyword>